<dbReference type="Gene3D" id="1.25.40.20">
    <property type="entry name" value="Ankyrin repeat-containing domain"/>
    <property type="match status" value="1"/>
</dbReference>
<accession>K3WMM9</accession>
<organism evidence="9 10">
    <name type="scientific">Globisporangium ultimum (strain ATCC 200006 / CBS 805.95 / DAOM BR144)</name>
    <name type="common">Pythium ultimum</name>
    <dbReference type="NCBI Taxonomy" id="431595"/>
    <lineage>
        <taxon>Eukaryota</taxon>
        <taxon>Sar</taxon>
        <taxon>Stramenopiles</taxon>
        <taxon>Oomycota</taxon>
        <taxon>Peronosporomycetes</taxon>
        <taxon>Pythiales</taxon>
        <taxon>Pythiaceae</taxon>
        <taxon>Globisporangium</taxon>
    </lineage>
</organism>
<feature type="active site" description="Glycyl thioester intermediate" evidence="6">
    <location>
        <position position="1186"/>
    </location>
</feature>
<dbReference type="Gene3D" id="3.30.2410.10">
    <property type="entry name" value="Hect, E3 ligase catalytic domain"/>
    <property type="match status" value="1"/>
</dbReference>
<dbReference type="SUPFAM" id="SSF56204">
    <property type="entry name" value="Hect, E3 ligase catalytic domain"/>
    <property type="match status" value="1"/>
</dbReference>
<evidence type="ECO:0000313" key="10">
    <source>
        <dbReference type="Proteomes" id="UP000019132"/>
    </source>
</evidence>
<keyword evidence="5 6" id="KW-0833">Ubl conjugation pathway</keyword>
<feature type="region of interest" description="Disordered" evidence="7">
    <location>
        <begin position="1"/>
        <end position="82"/>
    </location>
</feature>
<dbReference type="GO" id="GO:0005737">
    <property type="term" value="C:cytoplasm"/>
    <property type="evidence" value="ECO:0007669"/>
    <property type="project" value="TreeGrafter"/>
</dbReference>
<dbReference type="PROSITE" id="PS50237">
    <property type="entry name" value="HECT"/>
    <property type="match status" value="1"/>
</dbReference>
<feature type="region of interest" description="Disordered" evidence="7">
    <location>
        <begin position="838"/>
        <end position="859"/>
    </location>
</feature>
<keyword evidence="4" id="KW-0808">Transferase</keyword>
<feature type="compositionally biased region" description="Basic and acidic residues" evidence="7">
    <location>
        <begin position="842"/>
        <end position="856"/>
    </location>
</feature>
<dbReference type="PANTHER" id="PTHR11254:SF444">
    <property type="entry name" value="HECT DOMAIN CONTAINING UBIQUITIN LIGASE"/>
    <property type="match status" value="1"/>
</dbReference>
<dbReference type="EnsemblProtists" id="PYU1_T006221">
    <property type="protein sequence ID" value="PYU1_T006221"/>
    <property type="gene ID" value="PYU1_G006209"/>
</dbReference>
<proteinExistence type="predicted"/>
<dbReference type="EC" id="2.3.2.26" evidence="3"/>
<dbReference type="OMA" id="MDLYAFA"/>
<evidence type="ECO:0000256" key="4">
    <source>
        <dbReference type="ARBA" id="ARBA00022679"/>
    </source>
</evidence>
<dbReference type="EMBL" id="GL376625">
    <property type="status" value="NOT_ANNOTATED_CDS"/>
    <property type="molecule type" value="Genomic_DNA"/>
</dbReference>
<dbReference type="SUPFAM" id="SSF48403">
    <property type="entry name" value="Ankyrin repeat"/>
    <property type="match status" value="1"/>
</dbReference>
<feature type="region of interest" description="Disordered" evidence="7">
    <location>
        <begin position="313"/>
        <end position="347"/>
    </location>
</feature>
<evidence type="ECO:0000259" key="8">
    <source>
        <dbReference type="PROSITE" id="PS50237"/>
    </source>
</evidence>
<dbReference type="InParanoid" id="K3WMM9"/>
<reference evidence="9" key="3">
    <citation type="submission" date="2015-02" db="UniProtKB">
        <authorList>
            <consortium name="EnsemblProtists"/>
        </authorList>
    </citation>
    <scope>IDENTIFICATION</scope>
    <source>
        <strain evidence="9">DAOM BR144</strain>
    </source>
</reference>
<dbReference type="GO" id="GO:0006511">
    <property type="term" value="P:ubiquitin-dependent protein catabolic process"/>
    <property type="evidence" value="ECO:0007669"/>
    <property type="project" value="TreeGrafter"/>
</dbReference>
<dbReference type="AlphaFoldDB" id="K3WMM9"/>
<dbReference type="InterPro" id="IPR000569">
    <property type="entry name" value="HECT_dom"/>
</dbReference>
<dbReference type="Gene3D" id="3.90.1750.10">
    <property type="entry name" value="Hect, E3 ligase catalytic domains"/>
    <property type="match status" value="2"/>
</dbReference>
<name>K3WMM9_GLOUD</name>
<feature type="compositionally biased region" description="Basic residues" evidence="7">
    <location>
        <begin position="318"/>
        <end position="328"/>
    </location>
</feature>
<dbReference type="GO" id="GO:0061630">
    <property type="term" value="F:ubiquitin protein ligase activity"/>
    <property type="evidence" value="ECO:0007669"/>
    <property type="project" value="UniProtKB-EC"/>
</dbReference>
<dbReference type="HOGENOM" id="CLU_009863_0_0_1"/>
<dbReference type="VEuPathDB" id="FungiDB:PYU1_G006209"/>
<sequence length="1219" mass="136119">MADTAPEATSARGSAAATGHARRGGGRGGAGRGGRRRPTGAAASGRPDESKPPAKKKTAKGKDDAAPLTSSSPPVVDAEAARPKALTPVESLVEAIRINDMDAFRAVLAANAETLNVNTQRTRDGDAALVEACRYARREMLSLLLQGKQLAHASDVNTASMNKKANRLGLTPLIAACMTLDTTIVDVLLAQEASSSVNVVQMYGRVNAFVVCALFSVANGHTEEQAQRAVTIFQKLLTYAKEKNKLQDVFTFETEKGNRLVHIVAGLSNWQGVELLRSFGADFECINRLGKSPLRMVEYNAFERRSFAFCEPSQPDAKKKKNKKRKNGKQGGNGDSATDVDDKNEPVILAEPESEADRKAEIPLLTRTYVELSKAVGFVHLANEFADASDERTPFLIDGLVYTLVSLYPTVLKRPKEYREVWENALRIKPPASATAGATSANDDQLLVESTTLTPVAFKLLMEHLLSNYSLSRRVKTMGMVLMQLFLPYAGVSPLSHDSAPPLDQLSGVTFYRSITQTLYRSGTKLLFCIFDRTDIEEDESYDEEIEFHLLIALTELFLQFFTPYAHTIQDKSSSTAAARGNVTAMFQNAIEPVKKLWPLVQAALHGLDDAISTPQRFSLLMHIIQVFEQLEASFLADEARTLTKLYKIMKQFVKKEATKKRIDNYISSQVNLLQTIANSFPLPSSFLDKVLPEKNKLDILLRSDPKILGLDLYALAPLDDVIRLEHKVDYLGALAEEQSGSVSISISRASASNYVDFILQQVLSTNVRSLKGELNITLINEPGVGIGVIREFFQIVQKCFLNPNYSGDDSAADLENQALPSHVTEIGSQWLQLARSQSPARSEDSRERSHKKEPEASESSISDLVKLFPLFEYVDKEKKHDEVCITARKLRVKKSVIEAKKSENQLSLSQADVMVNQAEVNALKKLYQCVGRLMGLAIRNHQPLDVNFPLPLWKFILLEKVSWEEYCGSNEVFKRSLQFVLDHDFDSSPLEMYFECTTDVTIADDSNIEKVNGKQVSELTTTMDMQLPQKGGLAHTAVTNVNKHEYVELRARQFFFGNELEYYKKLREGLLDTIYRTDLKLFRPKELQRLVRGEREIDFATMKKSMLYSKGASPDHGVIQRFWEVVDEFDQTQREKLLTFWSGSPQPPLFGFASNHRSMNSDTALWYIDVDARMKANQLPMANTCDRRLILPDYPSKDVVKQKLLTALEHGAVGYDRM</sequence>
<dbReference type="SMART" id="SM00119">
    <property type="entry name" value="HECTc"/>
    <property type="match status" value="1"/>
</dbReference>
<dbReference type="InterPro" id="IPR035983">
    <property type="entry name" value="Hect_E3_ubiquitin_ligase"/>
</dbReference>
<protein>
    <recommendedName>
        <fullName evidence="3">HECT-type E3 ubiquitin transferase</fullName>
        <ecNumber evidence="3">2.3.2.26</ecNumber>
    </recommendedName>
</protein>
<evidence type="ECO:0000256" key="2">
    <source>
        <dbReference type="ARBA" id="ARBA00004906"/>
    </source>
</evidence>
<dbReference type="Proteomes" id="UP000019132">
    <property type="component" value="Unassembled WGS sequence"/>
</dbReference>
<dbReference type="InterPro" id="IPR050409">
    <property type="entry name" value="E3_ubiq-protein_ligase"/>
</dbReference>
<dbReference type="STRING" id="431595.K3WMM9"/>
<feature type="domain" description="HECT" evidence="8">
    <location>
        <begin position="926"/>
        <end position="1219"/>
    </location>
</feature>
<comment type="pathway">
    <text evidence="2">Protein modification; protein ubiquitination.</text>
</comment>
<reference evidence="10" key="2">
    <citation type="submission" date="2010-04" db="EMBL/GenBank/DDBJ databases">
        <authorList>
            <person name="Buell R."/>
            <person name="Hamilton J."/>
            <person name="Hostetler J."/>
        </authorList>
    </citation>
    <scope>NUCLEOTIDE SEQUENCE [LARGE SCALE GENOMIC DNA]</scope>
    <source>
        <strain evidence="10">DAOM:BR144</strain>
    </source>
</reference>
<reference evidence="10" key="1">
    <citation type="journal article" date="2010" name="Genome Biol.">
        <title>Genome sequence of the necrotrophic plant pathogen Pythium ultimum reveals original pathogenicity mechanisms and effector repertoire.</title>
        <authorList>
            <person name="Levesque C.A."/>
            <person name="Brouwer H."/>
            <person name="Cano L."/>
            <person name="Hamilton J.P."/>
            <person name="Holt C."/>
            <person name="Huitema E."/>
            <person name="Raffaele S."/>
            <person name="Robideau G.P."/>
            <person name="Thines M."/>
            <person name="Win J."/>
            <person name="Zerillo M.M."/>
            <person name="Beakes G.W."/>
            <person name="Boore J.L."/>
            <person name="Busam D."/>
            <person name="Dumas B."/>
            <person name="Ferriera S."/>
            <person name="Fuerstenberg S.I."/>
            <person name="Gachon C.M."/>
            <person name="Gaulin E."/>
            <person name="Govers F."/>
            <person name="Grenville-Briggs L."/>
            <person name="Horner N."/>
            <person name="Hostetler J."/>
            <person name="Jiang R.H."/>
            <person name="Johnson J."/>
            <person name="Krajaejun T."/>
            <person name="Lin H."/>
            <person name="Meijer H.J."/>
            <person name="Moore B."/>
            <person name="Morris P."/>
            <person name="Phuntmart V."/>
            <person name="Puiu D."/>
            <person name="Shetty J."/>
            <person name="Stajich J.E."/>
            <person name="Tripathy S."/>
            <person name="Wawra S."/>
            <person name="van West P."/>
            <person name="Whitty B.R."/>
            <person name="Coutinho P.M."/>
            <person name="Henrissat B."/>
            <person name="Martin F."/>
            <person name="Thomas P.D."/>
            <person name="Tyler B.M."/>
            <person name="De Vries R.P."/>
            <person name="Kamoun S."/>
            <person name="Yandell M."/>
            <person name="Tisserat N."/>
            <person name="Buell C.R."/>
        </authorList>
    </citation>
    <scope>NUCLEOTIDE SEQUENCE</scope>
    <source>
        <strain evidence="10">DAOM:BR144</strain>
    </source>
</reference>
<evidence type="ECO:0000256" key="7">
    <source>
        <dbReference type="SAM" id="MobiDB-lite"/>
    </source>
</evidence>
<evidence type="ECO:0000256" key="3">
    <source>
        <dbReference type="ARBA" id="ARBA00012485"/>
    </source>
</evidence>
<keyword evidence="10" id="KW-1185">Reference proteome</keyword>
<dbReference type="Pfam" id="PF00632">
    <property type="entry name" value="HECT"/>
    <property type="match status" value="1"/>
</dbReference>
<dbReference type="PANTHER" id="PTHR11254">
    <property type="entry name" value="HECT DOMAIN UBIQUITIN-PROTEIN LIGASE"/>
    <property type="match status" value="1"/>
</dbReference>
<evidence type="ECO:0000256" key="6">
    <source>
        <dbReference type="PROSITE-ProRule" id="PRU00104"/>
    </source>
</evidence>
<evidence type="ECO:0000256" key="5">
    <source>
        <dbReference type="ARBA" id="ARBA00022786"/>
    </source>
</evidence>
<dbReference type="GO" id="GO:0016567">
    <property type="term" value="P:protein ubiquitination"/>
    <property type="evidence" value="ECO:0007669"/>
    <property type="project" value="TreeGrafter"/>
</dbReference>
<evidence type="ECO:0000313" key="9">
    <source>
        <dbReference type="EnsemblProtists" id="PYU1_T006221"/>
    </source>
</evidence>
<comment type="catalytic activity">
    <reaction evidence="1">
        <text>S-ubiquitinyl-[E2 ubiquitin-conjugating enzyme]-L-cysteine + [acceptor protein]-L-lysine = [E2 ubiquitin-conjugating enzyme]-L-cysteine + N(6)-ubiquitinyl-[acceptor protein]-L-lysine.</text>
        <dbReference type="EC" id="2.3.2.26"/>
    </reaction>
</comment>
<dbReference type="eggNOG" id="KOG0939">
    <property type="taxonomic scope" value="Eukaryota"/>
</dbReference>
<evidence type="ECO:0000256" key="1">
    <source>
        <dbReference type="ARBA" id="ARBA00000885"/>
    </source>
</evidence>
<dbReference type="InterPro" id="IPR036770">
    <property type="entry name" value="Ankyrin_rpt-contain_sf"/>
</dbReference>
<dbReference type="Gene3D" id="3.30.2160.10">
    <property type="entry name" value="Hect, E3 ligase catalytic domain"/>
    <property type="match status" value="1"/>
</dbReference>
<feature type="compositionally biased region" description="Low complexity" evidence="7">
    <location>
        <begin position="8"/>
        <end position="19"/>
    </location>
</feature>